<proteinExistence type="predicted"/>
<reference evidence="2" key="1">
    <citation type="journal article" date="2014" name="Science">
        <title>Ancient hybridizations among the ancestral genomes of bread wheat.</title>
        <authorList>
            <consortium name="International Wheat Genome Sequencing Consortium,"/>
            <person name="Marcussen T."/>
            <person name="Sandve S.R."/>
            <person name="Heier L."/>
            <person name="Spannagl M."/>
            <person name="Pfeifer M."/>
            <person name="Jakobsen K.S."/>
            <person name="Wulff B.B."/>
            <person name="Steuernagel B."/>
            <person name="Mayer K.F."/>
            <person name="Olsen O.A."/>
        </authorList>
    </citation>
    <scope>NUCLEOTIDE SEQUENCE [LARGE SCALE GENOMIC DNA]</scope>
    <source>
        <strain evidence="2">cv. AL8/78</strain>
    </source>
</reference>
<dbReference type="Proteomes" id="UP000015105">
    <property type="component" value="Chromosome 5D"/>
</dbReference>
<reference evidence="2" key="2">
    <citation type="journal article" date="2017" name="Nat. Plants">
        <title>The Aegilops tauschii genome reveals multiple impacts of transposons.</title>
        <authorList>
            <person name="Zhao G."/>
            <person name="Zou C."/>
            <person name="Li K."/>
            <person name="Wang K."/>
            <person name="Li T."/>
            <person name="Gao L."/>
            <person name="Zhang X."/>
            <person name="Wang H."/>
            <person name="Yang Z."/>
            <person name="Liu X."/>
            <person name="Jiang W."/>
            <person name="Mao L."/>
            <person name="Kong X."/>
            <person name="Jiao Y."/>
            <person name="Jia J."/>
        </authorList>
    </citation>
    <scope>NUCLEOTIDE SEQUENCE [LARGE SCALE GENOMIC DNA]</scope>
    <source>
        <strain evidence="2">cv. AL8/78</strain>
    </source>
</reference>
<dbReference type="Gramene" id="AET5Gv20869100.5">
    <property type="protein sequence ID" value="AET5Gv20869100.5"/>
    <property type="gene ID" value="AET5Gv20869100"/>
</dbReference>
<dbReference type="AlphaFoldDB" id="A0A453LPL4"/>
<sequence length="65" mass="7421">GVTIEDFVDDYYSVAKFAAAYTPVMPGLTDASQWPKKTHEFFLHPPILRRAPRFVISDLKNIQPL</sequence>
<accession>A0A453LPL4</accession>
<protein>
    <submittedName>
        <fullName evidence="1">Uncharacterized protein</fullName>
    </submittedName>
</protein>
<reference evidence="1" key="3">
    <citation type="journal article" date="2017" name="Nature">
        <title>Genome sequence of the progenitor of the wheat D genome Aegilops tauschii.</title>
        <authorList>
            <person name="Luo M.C."/>
            <person name="Gu Y.Q."/>
            <person name="Puiu D."/>
            <person name="Wang H."/>
            <person name="Twardziok S.O."/>
            <person name="Deal K.R."/>
            <person name="Huo N."/>
            <person name="Zhu T."/>
            <person name="Wang L."/>
            <person name="Wang Y."/>
            <person name="McGuire P.E."/>
            <person name="Liu S."/>
            <person name="Long H."/>
            <person name="Ramasamy R.K."/>
            <person name="Rodriguez J.C."/>
            <person name="Van S.L."/>
            <person name="Yuan L."/>
            <person name="Wang Z."/>
            <person name="Xia Z."/>
            <person name="Xiao L."/>
            <person name="Anderson O.D."/>
            <person name="Ouyang S."/>
            <person name="Liang Y."/>
            <person name="Zimin A.V."/>
            <person name="Pertea G."/>
            <person name="Qi P."/>
            <person name="Bennetzen J.L."/>
            <person name="Dai X."/>
            <person name="Dawson M.W."/>
            <person name="Muller H.G."/>
            <person name="Kugler K."/>
            <person name="Rivarola-Duarte L."/>
            <person name="Spannagl M."/>
            <person name="Mayer K.F.X."/>
            <person name="Lu F.H."/>
            <person name="Bevan M.W."/>
            <person name="Leroy P."/>
            <person name="Li P."/>
            <person name="You F.M."/>
            <person name="Sun Q."/>
            <person name="Liu Z."/>
            <person name="Lyons E."/>
            <person name="Wicker T."/>
            <person name="Salzberg S.L."/>
            <person name="Devos K.M."/>
            <person name="Dvorak J."/>
        </authorList>
    </citation>
    <scope>NUCLEOTIDE SEQUENCE [LARGE SCALE GENOMIC DNA]</scope>
    <source>
        <strain evidence="1">cv. AL8/78</strain>
    </source>
</reference>
<organism evidence="1 2">
    <name type="scientific">Aegilops tauschii subsp. strangulata</name>
    <name type="common">Goatgrass</name>
    <dbReference type="NCBI Taxonomy" id="200361"/>
    <lineage>
        <taxon>Eukaryota</taxon>
        <taxon>Viridiplantae</taxon>
        <taxon>Streptophyta</taxon>
        <taxon>Embryophyta</taxon>
        <taxon>Tracheophyta</taxon>
        <taxon>Spermatophyta</taxon>
        <taxon>Magnoliopsida</taxon>
        <taxon>Liliopsida</taxon>
        <taxon>Poales</taxon>
        <taxon>Poaceae</taxon>
        <taxon>BOP clade</taxon>
        <taxon>Pooideae</taxon>
        <taxon>Triticodae</taxon>
        <taxon>Triticeae</taxon>
        <taxon>Triticinae</taxon>
        <taxon>Aegilops</taxon>
    </lineage>
</organism>
<name>A0A453LPL4_AEGTS</name>
<dbReference type="EnsemblPlants" id="AET5Gv20869100.5">
    <property type="protein sequence ID" value="AET5Gv20869100.5"/>
    <property type="gene ID" value="AET5Gv20869100"/>
</dbReference>
<dbReference type="EnsemblPlants" id="AET5Gv20869100.4">
    <property type="protein sequence ID" value="AET5Gv20869100.4"/>
    <property type="gene ID" value="AET5Gv20869100"/>
</dbReference>
<reference evidence="1" key="5">
    <citation type="journal article" date="2021" name="G3 (Bethesda)">
        <title>Aegilops tauschii genome assembly Aet v5.0 features greater sequence contiguity and improved annotation.</title>
        <authorList>
            <person name="Wang L."/>
            <person name="Zhu T."/>
            <person name="Rodriguez J.C."/>
            <person name="Deal K.R."/>
            <person name="Dubcovsky J."/>
            <person name="McGuire P.E."/>
            <person name="Lux T."/>
            <person name="Spannagl M."/>
            <person name="Mayer K.F.X."/>
            <person name="Baldrich P."/>
            <person name="Meyers B.C."/>
            <person name="Huo N."/>
            <person name="Gu Y.Q."/>
            <person name="Zhou H."/>
            <person name="Devos K.M."/>
            <person name="Bennetzen J.L."/>
            <person name="Unver T."/>
            <person name="Budak H."/>
            <person name="Gulick P.J."/>
            <person name="Galiba G."/>
            <person name="Kalapos B."/>
            <person name="Nelson D.R."/>
            <person name="Li P."/>
            <person name="You F.M."/>
            <person name="Luo M.C."/>
            <person name="Dvorak J."/>
        </authorList>
    </citation>
    <scope>NUCLEOTIDE SEQUENCE [LARGE SCALE GENOMIC DNA]</scope>
    <source>
        <strain evidence="1">cv. AL8/78</strain>
    </source>
</reference>
<evidence type="ECO:0000313" key="2">
    <source>
        <dbReference type="Proteomes" id="UP000015105"/>
    </source>
</evidence>
<evidence type="ECO:0000313" key="1">
    <source>
        <dbReference type="EnsemblPlants" id="AET5Gv20869100.4"/>
    </source>
</evidence>
<reference evidence="1" key="4">
    <citation type="submission" date="2019-03" db="UniProtKB">
        <authorList>
            <consortium name="EnsemblPlants"/>
        </authorList>
    </citation>
    <scope>IDENTIFICATION</scope>
</reference>
<dbReference type="Gramene" id="AET5Gv20869100.4">
    <property type="protein sequence ID" value="AET5Gv20869100.4"/>
    <property type="gene ID" value="AET5Gv20869100"/>
</dbReference>
<keyword evidence="2" id="KW-1185">Reference proteome</keyword>